<feature type="signal peptide" evidence="2">
    <location>
        <begin position="1"/>
        <end position="25"/>
    </location>
</feature>
<evidence type="ECO:0000313" key="4">
    <source>
        <dbReference type="Proteomes" id="UP001164743"/>
    </source>
</evidence>
<feature type="region of interest" description="Disordered" evidence="1">
    <location>
        <begin position="26"/>
        <end position="94"/>
    </location>
</feature>
<dbReference type="Proteomes" id="UP001164743">
    <property type="component" value="Chromosome 13A"/>
</dbReference>
<organism evidence="3 4">
    <name type="scientific">Puccinia triticina</name>
    <dbReference type="NCBI Taxonomy" id="208348"/>
    <lineage>
        <taxon>Eukaryota</taxon>
        <taxon>Fungi</taxon>
        <taxon>Dikarya</taxon>
        <taxon>Basidiomycota</taxon>
        <taxon>Pucciniomycotina</taxon>
        <taxon>Pucciniomycetes</taxon>
        <taxon>Pucciniales</taxon>
        <taxon>Pucciniaceae</taxon>
        <taxon>Puccinia</taxon>
    </lineage>
</organism>
<feature type="chain" id="PRO_5047391082" description="Secreted protein" evidence="2">
    <location>
        <begin position="26"/>
        <end position="121"/>
    </location>
</feature>
<keyword evidence="2" id="KW-0732">Signal</keyword>
<name>A0ABY7D039_9BASI</name>
<proteinExistence type="predicted"/>
<evidence type="ECO:0000256" key="2">
    <source>
        <dbReference type="SAM" id="SignalP"/>
    </source>
</evidence>
<evidence type="ECO:0000313" key="3">
    <source>
        <dbReference type="EMBL" id="WAQ90938.1"/>
    </source>
</evidence>
<sequence>MKLVYYTTSVLVLLIAMLHVNLVSSSPVTDEVSTIGSQGETQGNTRLNPEARPTEKPRRRAVKTHTYGGIKVFQNKGSGSSTTQNSPHKVPQDPRIKIDQNNARARRLAPNKSTCLGFIKW</sequence>
<feature type="compositionally biased region" description="Polar residues" evidence="1">
    <location>
        <begin position="26"/>
        <end position="47"/>
    </location>
</feature>
<reference evidence="3" key="1">
    <citation type="submission" date="2022-10" db="EMBL/GenBank/DDBJ databases">
        <title>Puccinia triticina Genome sequencing and assembly.</title>
        <authorList>
            <person name="Li C."/>
        </authorList>
    </citation>
    <scope>NUCLEOTIDE SEQUENCE</scope>
    <source>
        <strain evidence="3">Pt15</strain>
    </source>
</reference>
<accession>A0ABY7D039</accession>
<dbReference type="RefSeq" id="XP_053026493.1">
    <property type="nucleotide sequence ID" value="XM_053162525.1"/>
</dbReference>
<dbReference type="GeneID" id="77803420"/>
<evidence type="ECO:0008006" key="5">
    <source>
        <dbReference type="Google" id="ProtNLM"/>
    </source>
</evidence>
<dbReference type="EMBL" id="CP110433">
    <property type="protein sequence ID" value="WAQ90938.1"/>
    <property type="molecule type" value="Genomic_DNA"/>
</dbReference>
<protein>
    <recommendedName>
        <fullName evidence="5">Secreted protein</fullName>
    </recommendedName>
</protein>
<gene>
    <name evidence="3" type="ORF">PtA15_13A338</name>
</gene>
<evidence type="ECO:0000256" key="1">
    <source>
        <dbReference type="SAM" id="MobiDB-lite"/>
    </source>
</evidence>
<keyword evidence="4" id="KW-1185">Reference proteome</keyword>
<feature type="compositionally biased region" description="Polar residues" evidence="1">
    <location>
        <begin position="75"/>
        <end position="87"/>
    </location>
</feature>